<dbReference type="InterPro" id="IPR043151">
    <property type="entry name" value="BAH_sf"/>
</dbReference>
<feature type="region of interest" description="Disordered" evidence="1">
    <location>
        <begin position="1651"/>
        <end position="1684"/>
    </location>
</feature>
<dbReference type="Proteomes" id="UP001652626">
    <property type="component" value="Chromosome 15"/>
</dbReference>
<feature type="compositionally biased region" description="Basic and acidic residues" evidence="1">
    <location>
        <begin position="653"/>
        <end position="679"/>
    </location>
</feature>
<gene>
    <name evidence="4" type="primary">LOC113399027</name>
</gene>
<organism evidence="3 4">
    <name type="scientific">Vanessa tameamea</name>
    <name type="common">Kamehameha butterfly</name>
    <dbReference type="NCBI Taxonomy" id="334116"/>
    <lineage>
        <taxon>Eukaryota</taxon>
        <taxon>Metazoa</taxon>
        <taxon>Ecdysozoa</taxon>
        <taxon>Arthropoda</taxon>
        <taxon>Hexapoda</taxon>
        <taxon>Insecta</taxon>
        <taxon>Pterygota</taxon>
        <taxon>Neoptera</taxon>
        <taxon>Endopterygota</taxon>
        <taxon>Lepidoptera</taxon>
        <taxon>Glossata</taxon>
        <taxon>Ditrysia</taxon>
        <taxon>Papilionoidea</taxon>
        <taxon>Nymphalidae</taxon>
        <taxon>Nymphalinae</taxon>
        <taxon>Vanessa</taxon>
    </lineage>
</organism>
<feature type="region of interest" description="Disordered" evidence="1">
    <location>
        <begin position="1144"/>
        <end position="1184"/>
    </location>
</feature>
<dbReference type="GeneID" id="113399027"/>
<feature type="compositionally biased region" description="Basic residues" evidence="1">
    <location>
        <begin position="111"/>
        <end position="130"/>
    </location>
</feature>
<feature type="region of interest" description="Disordered" evidence="1">
    <location>
        <begin position="513"/>
        <end position="556"/>
    </location>
</feature>
<feature type="compositionally biased region" description="Basic and acidic residues" evidence="1">
    <location>
        <begin position="795"/>
        <end position="805"/>
    </location>
</feature>
<feature type="region of interest" description="Disordered" evidence="1">
    <location>
        <begin position="161"/>
        <end position="278"/>
    </location>
</feature>
<feature type="region of interest" description="Disordered" evidence="1">
    <location>
        <begin position="795"/>
        <end position="848"/>
    </location>
</feature>
<feature type="domain" description="BAH" evidence="2">
    <location>
        <begin position="1877"/>
        <end position="1996"/>
    </location>
</feature>
<name>A0ABM4APK1_VANTA</name>
<feature type="compositionally biased region" description="Polar residues" evidence="1">
    <location>
        <begin position="199"/>
        <end position="209"/>
    </location>
</feature>
<feature type="compositionally biased region" description="Basic and acidic residues" evidence="1">
    <location>
        <begin position="829"/>
        <end position="848"/>
    </location>
</feature>
<feature type="compositionally biased region" description="Basic and acidic residues" evidence="1">
    <location>
        <begin position="1373"/>
        <end position="1389"/>
    </location>
</feature>
<feature type="region of interest" description="Disordered" evidence="1">
    <location>
        <begin position="1"/>
        <end position="130"/>
    </location>
</feature>
<dbReference type="InterPro" id="IPR053032">
    <property type="entry name" value="BAH_domain-containing"/>
</dbReference>
<feature type="compositionally biased region" description="Basic and acidic residues" evidence="1">
    <location>
        <begin position="61"/>
        <end position="74"/>
    </location>
</feature>
<proteinExistence type="predicted"/>
<evidence type="ECO:0000313" key="3">
    <source>
        <dbReference type="Proteomes" id="UP001652626"/>
    </source>
</evidence>
<dbReference type="PANTHER" id="PTHR46576:SF1">
    <property type="entry name" value="BROMO ADJACENT HOMOLOGY DOMAIN-CONTAINING 1 PROTEIN"/>
    <property type="match status" value="1"/>
</dbReference>
<dbReference type="PROSITE" id="PS51038">
    <property type="entry name" value="BAH"/>
    <property type="match status" value="1"/>
</dbReference>
<feature type="compositionally biased region" description="Basic and acidic residues" evidence="1">
    <location>
        <begin position="1651"/>
        <end position="1667"/>
    </location>
</feature>
<feature type="region of interest" description="Disordered" evidence="1">
    <location>
        <begin position="903"/>
        <end position="943"/>
    </location>
</feature>
<feature type="compositionally biased region" description="Basic and acidic residues" evidence="1">
    <location>
        <begin position="903"/>
        <end position="912"/>
    </location>
</feature>
<feature type="region of interest" description="Disordered" evidence="1">
    <location>
        <begin position="450"/>
        <end position="496"/>
    </location>
</feature>
<dbReference type="Pfam" id="PF01426">
    <property type="entry name" value="BAH"/>
    <property type="match status" value="1"/>
</dbReference>
<evidence type="ECO:0000313" key="4">
    <source>
        <dbReference type="RefSeq" id="XP_064073232.1"/>
    </source>
</evidence>
<feature type="compositionally biased region" description="Basic residues" evidence="1">
    <location>
        <begin position="27"/>
        <end position="40"/>
    </location>
</feature>
<reference evidence="4" key="1">
    <citation type="submission" date="2025-08" db="UniProtKB">
        <authorList>
            <consortium name="RefSeq"/>
        </authorList>
    </citation>
    <scope>IDENTIFICATION</scope>
    <source>
        <tissue evidence="4">Whole body</tissue>
    </source>
</reference>
<dbReference type="PANTHER" id="PTHR46576">
    <property type="entry name" value="BROMO ADJACENT HOMOLOGY DOMAIN-CONTAINING 1 PROTEIN"/>
    <property type="match status" value="1"/>
</dbReference>
<keyword evidence="3" id="KW-1185">Reference proteome</keyword>
<sequence length="2033" mass="224651">MRSQAAKPSPKKGALGKTTFKATTAKQVKKKRATPKKAKLAPKSTPKGSKKATGDDTTNNKNDHEPSLKEKDESSSETAKTLPVKAHSSREDSPSKKSKKESKETKDKAKVPKKVVTKKPLKLTKKNKSTLKLKKEDKINDNIKYKINLDAVKKTTKITKPAAKANLKKSNLGNQKKKGSLSNKDCEQVKKHEGEKSYKANTVENNSNIAKADNKEGKTLSLQSEDKTEKVGESTKSERNENNVLKNSTLNLSTNPNAQAEIPKVETERPPKFFTSSRSPRTVDIDVKCCKNSKGNLSVSERFVSLKSDDTNKEKNASNNLVSQGPEIDVYTFTEKVDSPKSILSDFRSPITKNIGRVRPIARVKGTIIDKKADTERKKFSPHRPIEEVVKQLKANKRSEDLNTGQNTTNYVPPGLDFSAFTSEKEVEDKPPIVSKSYKMVARKSSITGKPFSPIKFLDQEPSTQRDVKPATKTSNYKKTVSKSKKQQKKSCLSDEEINTSTFSLNTKTFHYTSSEESVSESNDDNDNKESSESETSQTKKTKNKKYKRITDSAKKTTSKELKELSKDSLIDLKDTSALLGNEKPSKRRLKLLSMWTGPKKHRMASLNALAKVHCLYENESRTHMELGLMKTVERQVIPSTSKASVPKKKEVKTKETEKQESTSESEYENKNEKEKESSESSDDNPPQRTLRGVPGIRSAGKYWDPKSSTSSSEDSELESKSSNSTSDKKKVTPKSSIGKSDSDKPPPKMKKTAGVPIKKKRNRNEIVMDLKDMVVQKRMASLNATAILAASYEKRSPKSNKDDTTSDSCSDESFSHKPKNVISSGVKSELKNEETKKESEDSTLTEDRKQKVEVIVNQDTDVTITGVYSTHHHEGFCTVSGMQYRISSTSHTQTTATANCEKEGCSREDGSRYTPLSALSSMQPPAEHSHSHPHPVPELGGLTRRAAGCSSAFSAPSPAAHHDPGKPTSTCNLCDPMPSFSPYGYYQPAGPLIKETSADAERALARYHPPPHYHAPHPPVLQQYGPPYYPAELCYGRYYRPPGPYHMGPPQPDAQMVSVASEPYPPPQYYGTPPCYQHSPQRIPYVEYRGCPCPLNACPKNVLIGPATGKAPTGGGPADVPSTLAPPGGAFRPKVRACVLDSAADNHGSGKDPPLEPEPPEPPTAADAPHPCPVPTIGGASPKREMYDVRDNLRLNADIPGPTEAVGPPSPARGACAPQPPPAAPRRARLGKAMARRSLAGDDTGLLISVPQQPAINHNDADDDVLAISPPICVPIDLSSSDERSTPLVDVKKENEGPTYATSRKTDTQALREHNCTTALTDAVDVTESAKAVKRRYSKPKLEIEMKDVQLEDACKTNGIGEHVKLQKRRKVSGEHTHVTRTETITKEPKKKLNCNKRTPKTSSGDKKAHKRKSELALTEPKAKKTLLEAVNNDDPRLMNIAAVPDNVLCMKPKTKSALLLDNLIKKNSIDRPDAKGYTPDTKLNPAELFLAPNENISQSNIKKTLNINNNIVENNVPVNGVRSKTIAAVSQLVEKKLAYRNSCKIDKVDCKVTHNLKSVLSTPTEALNIKEDQNHEVLLKSETNIEKSISNLSVENDTKKNADIKDSCEYKESIKCANNIIENNIPFDITKPIKSTKCTKAKIVTKKLENTENMDESQKPEKSSEESPLLDSNSCESPGDNIGLDKALSKRCKLGIDKTNEEYKSKNVETLVKLLASKKQVTKSLESESIVNDVEQTDLENNKEKEITSTKRCKLTSEKVSGEAKSKNVEKVVKLLVSKKTVIKTDEASLVVEDACSSPVPSIRKTRRRRSGGRRMRRVTAPLAPPDLQPRAPPRWSNGWNWDGENYLSKVYLNNDSRLDRTARCWPRMSHASGDRVARGDCVLLRASQARAQPFVARIASLWENPDDGEMMVSLVWYYRPEHTERGRQAADAPDEVFASRHRDANSVACIEDKCYVLTFNEYCRYKKRLKAAEEGIIIAPSIVPALPASEFTSALAPNDTKLPPSVSPELVLFCRKIYDFRSKKIHVPNK</sequence>
<feature type="compositionally biased region" description="Basic residues" evidence="1">
    <location>
        <begin position="748"/>
        <end position="763"/>
    </location>
</feature>
<evidence type="ECO:0000259" key="2">
    <source>
        <dbReference type="PROSITE" id="PS51038"/>
    </source>
</evidence>
<protein>
    <submittedName>
        <fullName evidence="4">Uncharacterized protein LOC113399027 isoform X1</fullName>
    </submittedName>
</protein>
<accession>A0ABM4APK1</accession>
<feature type="compositionally biased region" description="Basic and acidic residues" evidence="1">
    <location>
        <begin position="212"/>
        <end position="241"/>
    </location>
</feature>
<evidence type="ECO:0000256" key="1">
    <source>
        <dbReference type="SAM" id="MobiDB-lite"/>
    </source>
</evidence>
<feature type="region of interest" description="Disordered" evidence="1">
    <location>
        <begin position="1372"/>
        <end position="1419"/>
    </location>
</feature>
<feature type="compositionally biased region" description="Basic residues" evidence="1">
    <location>
        <begin position="1390"/>
        <end position="1401"/>
    </location>
</feature>
<dbReference type="InterPro" id="IPR001025">
    <property type="entry name" value="BAH_dom"/>
</dbReference>
<dbReference type="RefSeq" id="XP_064073232.1">
    <property type="nucleotide sequence ID" value="XM_064217162.1"/>
</dbReference>
<dbReference type="SMART" id="SM00439">
    <property type="entry name" value="BAH"/>
    <property type="match status" value="1"/>
</dbReference>
<dbReference type="Gene3D" id="2.30.30.490">
    <property type="match status" value="1"/>
</dbReference>
<feature type="region of interest" description="Disordered" evidence="1">
    <location>
        <begin position="640"/>
        <end position="768"/>
    </location>
</feature>
<feature type="compositionally biased region" description="Basic and acidic residues" evidence="1">
    <location>
        <begin position="184"/>
        <end position="198"/>
    </location>
</feature>
<feature type="compositionally biased region" description="Basic residues" evidence="1">
    <location>
        <begin position="480"/>
        <end position="489"/>
    </location>
</feature>
<feature type="compositionally biased region" description="Basic and acidic residues" evidence="1">
    <location>
        <begin position="88"/>
        <end position="110"/>
    </location>
</feature>
<feature type="region of interest" description="Disordered" evidence="1">
    <location>
        <begin position="1199"/>
        <end position="1235"/>
    </location>
</feature>
<feature type="compositionally biased region" description="Polar residues" evidence="1">
    <location>
        <begin position="242"/>
        <end position="258"/>
    </location>
</feature>